<protein>
    <submittedName>
        <fullName evidence="1">Uncharacterized protein</fullName>
    </submittedName>
</protein>
<organism evidence="1 2">
    <name type="scientific">Vitis vinifera</name>
    <name type="common">Grape</name>
    <dbReference type="NCBI Taxonomy" id="29760"/>
    <lineage>
        <taxon>Eukaryota</taxon>
        <taxon>Viridiplantae</taxon>
        <taxon>Streptophyta</taxon>
        <taxon>Embryophyta</taxon>
        <taxon>Tracheophyta</taxon>
        <taxon>Spermatophyta</taxon>
        <taxon>Magnoliopsida</taxon>
        <taxon>eudicotyledons</taxon>
        <taxon>Gunneridae</taxon>
        <taxon>Pentapetalae</taxon>
        <taxon>rosids</taxon>
        <taxon>Vitales</taxon>
        <taxon>Vitaceae</taxon>
        <taxon>Viteae</taxon>
        <taxon>Vitis</taxon>
    </lineage>
</organism>
<name>A0A438CKM7_VITVI</name>
<evidence type="ECO:0000313" key="1">
    <source>
        <dbReference type="EMBL" id="RVW23776.1"/>
    </source>
</evidence>
<accession>A0A438CKM7</accession>
<dbReference type="EMBL" id="QGNW01002187">
    <property type="protein sequence ID" value="RVW23776.1"/>
    <property type="molecule type" value="Genomic_DNA"/>
</dbReference>
<reference evidence="1 2" key="1">
    <citation type="journal article" date="2018" name="PLoS Genet.">
        <title>Population sequencing reveals clonal diversity and ancestral inbreeding in the grapevine cultivar Chardonnay.</title>
        <authorList>
            <person name="Roach M.J."/>
            <person name="Johnson D.L."/>
            <person name="Bohlmann J."/>
            <person name="van Vuuren H.J."/>
            <person name="Jones S.J."/>
            <person name="Pretorius I.S."/>
            <person name="Schmidt S.A."/>
            <person name="Borneman A.R."/>
        </authorList>
    </citation>
    <scope>NUCLEOTIDE SEQUENCE [LARGE SCALE GENOMIC DNA]</scope>
    <source>
        <strain evidence="2">cv. Chardonnay</strain>
        <tissue evidence="1">Leaf</tissue>
    </source>
</reference>
<gene>
    <name evidence="1" type="ORF">CK203_097609</name>
</gene>
<sequence length="196" mass="22657">MNFMSYVAEVSRGWDEPNARDMGRMMSQPNAKGEMYILNDSIDMKVKITAMAGRLEELEMKKMQEVQAISQTLMRLMDSYALALMQIGNLRIGSLRWGCNYGDACFPNCYKDKKGNYITKYKGKYLKWSRQRQSKIRNTHGLCECYANVMRISHNTLWNAKFSHNLEQLASEGHIFLISAPNRAWFEALDSSLLEI</sequence>
<comment type="caution">
    <text evidence="1">The sequence shown here is derived from an EMBL/GenBank/DDBJ whole genome shotgun (WGS) entry which is preliminary data.</text>
</comment>
<evidence type="ECO:0000313" key="2">
    <source>
        <dbReference type="Proteomes" id="UP000288805"/>
    </source>
</evidence>
<dbReference type="AlphaFoldDB" id="A0A438CKM7"/>
<dbReference type="Proteomes" id="UP000288805">
    <property type="component" value="Unassembled WGS sequence"/>
</dbReference>
<proteinExistence type="predicted"/>